<feature type="domain" description="S-Me-THD-like C-terminal" evidence="2">
    <location>
        <begin position="175"/>
        <end position="360"/>
    </location>
</feature>
<dbReference type="InterPro" id="IPR027479">
    <property type="entry name" value="S-Me-THD_N_sf"/>
</dbReference>
<dbReference type="Gene3D" id="2.40.390.10">
    <property type="entry name" value="CV3147-like"/>
    <property type="match status" value="1"/>
</dbReference>
<organism evidence="3">
    <name type="scientific">Pseudothermotoga hypogea</name>
    <dbReference type="NCBI Taxonomy" id="57487"/>
    <lineage>
        <taxon>Bacteria</taxon>
        <taxon>Thermotogati</taxon>
        <taxon>Thermotogota</taxon>
        <taxon>Thermotogae</taxon>
        <taxon>Thermotogales</taxon>
        <taxon>Thermotogaceae</taxon>
        <taxon>Pseudothermotoga</taxon>
    </lineage>
</organism>
<dbReference type="InterPro" id="IPR010318">
    <property type="entry name" value="S-Me-THD_N"/>
</dbReference>
<evidence type="ECO:0000259" key="1">
    <source>
        <dbReference type="Pfam" id="PF06032"/>
    </source>
</evidence>
<feature type="domain" description="S-Me-THD N-terminal" evidence="1">
    <location>
        <begin position="14"/>
        <end position="171"/>
    </location>
</feature>
<protein>
    <submittedName>
        <fullName evidence="3">DUF917 domain-containing protein</fullName>
    </submittedName>
</protein>
<dbReference type="Pfam" id="PF06032">
    <property type="entry name" value="S-Me-THD_N"/>
    <property type="match status" value="1"/>
</dbReference>
<dbReference type="Pfam" id="PF20906">
    <property type="entry name" value="S-Me-THD_C"/>
    <property type="match status" value="1"/>
</dbReference>
<comment type="caution">
    <text evidence="3">The sequence shown here is derived from an EMBL/GenBank/DDBJ whole genome shotgun (WGS) entry which is preliminary data.</text>
</comment>
<evidence type="ECO:0000313" key="3">
    <source>
        <dbReference type="EMBL" id="HGZ79578.1"/>
    </source>
</evidence>
<dbReference type="Gene3D" id="3.40.1610.10">
    <property type="entry name" value="CV3147-like domain"/>
    <property type="match status" value="1"/>
</dbReference>
<sequence length="370" mass="40583">MGGGRKMVELSLRDIEQILFGCAVLGTGGGGDLQKGLETVRRTVKEKVVLMDVDEFADDELAACPYFVGSVSPTTKTKNLERRIESPVYESFKLLERYVGKKFSAVFPTELGGGNTAVAFEVAAQTGVVVLDGDPVGRAVPEVQHTSFYLLNVPMTPFTVCNHFGDKMIVEEVSSDEQAEQITRAVAVASEGKVGVTSHPLRGSVLKKSLVKGTVSLAWKVGKAWEEALLEGKNPVEAIVRVLSAKILFEGTAESNAKWEDRDGFTYGEMHFAGVGPFKGRKFRIWFKNENLVAWIDEEVCLTCPDLIIVLRAKDGTPVLNPHLKENEHVVVLGVAANELWRSPKAIEVFGPRHFGFDFDEVLLNGRSEK</sequence>
<proteinExistence type="predicted"/>
<name>A0A832I5X9_9THEM</name>
<evidence type="ECO:0000259" key="2">
    <source>
        <dbReference type="Pfam" id="PF20906"/>
    </source>
</evidence>
<reference evidence="3" key="1">
    <citation type="journal article" date="2020" name="mSystems">
        <title>Genome- and Community-Level Interaction Insights into Carbon Utilization and Element Cycling Functions of Hydrothermarchaeota in Hydrothermal Sediment.</title>
        <authorList>
            <person name="Zhou Z."/>
            <person name="Liu Y."/>
            <person name="Xu W."/>
            <person name="Pan J."/>
            <person name="Luo Z.H."/>
            <person name="Li M."/>
        </authorList>
    </citation>
    <scope>NUCLEOTIDE SEQUENCE [LARGE SCALE GENOMIC DNA]</scope>
    <source>
        <strain evidence="3">SpSt-86</strain>
    </source>
</reference>
<accession>A0A832I5X9</accession>
<dbReference type="SUPFAM" id="SSF160991">
    <property type="entry name" value="CV3147-like"/>
    <property type="match status" value="1"/>
</dbReference>
<dbReference type="EMBL" id="DTKQ01000048">
    <property type="protein sequence ID" value="HGZ79578.1"/>
    <property type="molecule type" value="Genomic_DNA"/>
</dbReference>
<gene>
    <name evidence="3" type="ORF">ENW55_06310</name>
</gene>
<dbReference type="InterPro" id="IPR024071">
    <property type="entry name" value="S-Me-THD_C_sf"/>
</dbReference>
<dbReference type="AlphaFoldDB" id="A0A832I5X9"/>
<dbReference type="InterPro" id="IPR048350">
    <property type="entry name" value="S-Me-THD-like_C"/>
</dbReference>